<keyword evidence="4 7" id="KW-0560">Oxidoreductase</keyword>
<dbReference type="InterPro" id="IPR036396">
    <property type="entry name" value="Cyt_P450_sf"/>
</dbReference>
<organism evidence="7 8">
    <name type="scientific">Basidiobolus ranarum</name>
    <dbReference type="NCBI Taxonomy" id="34480"/>
    <lineage>
        <taxon>Eukaryota</taxon>
        <taxon>Fungi</taxon>
        <taxon>Fungi incertae sedis</taxon>
        <taxon>Zoopagomycota</taxon>
        <taxon>Entomophthoromycotina</taxon>
        <taxon>Basidiobolomycetes</taxon>
        <taxon>Basidiobolales</taxon>
        <taxon>Basidiobolaceae</taxon>
        <taxon>Basidiobolus</taxon>
    </lineage>
</organism>
<evidence type="ECO:0000256" key="2">
    <source>
        <dbReference type="ARBA" id="ARBA00022617"/>
    </source>
</evidence>
<dbReference type="PRINTS" id="PR00463">
    <property type="entry name" value="EP450I"/>
</dbReference>
<dbReference type="Gene3D" id="1.10.630.10">
    <property type="entry name" value="Cytochrome P450"/>
    <property type="match status" value="1"/>
</dbReference>
<gene>
    <name evidence="7" type="primary">ERG5_2</name>
    <name evidence="7" type="ORF">K7432_014881</name>
</gene>
<keyword evidence="2" id="KW-0349">Heme</keyword>
<evidence type="ECO:0000256" key="1">
    <source>
        <dbReference type="ARBA" id="ARBA00010617"/>
    </source>
</evidence>
<comment type="similarity">
    <text evidence="1">Belongs to the cytochrome P450 family.</text>
</comment>
<proteinExistence type="inferred from homology"/>
<name>A0ABR2WH48_9FUNG</name>
<dbReference type="Pfam" id="PF00067">
    <property type="entry name" value="p450"/>
    <property type="match status" value="1"/>
</dbReference>
<dbReference type="Proteomes" id="UP001479436">
    <property type="component" value="Unassembled WGS sequence"/>
</dbReference>
<dbReference type="GO" id="GO:0000249">
    <property type="term" value="F:C-22 sterol desaturase (NADPH) activity"/>
    <property type="evidence" value="ECO:0007669"/>
    <property type="project" value="UniProtKB-EC"/>
</dbReference>
<evidence type="ECO:0000313" key="8">
    <source>
        <dbReference type="Proteomes" id="UP001479436"/>
    </source>
</evidence>
<evidence type="ECO:0000256" key="5">
    <source>
        <dbReference type="ARBA" id="ARBA00023004"/>
    </source>
</evidence>
<keyword evidence="5" id="KW-0408">Iron</keyword>
<dbReference type="PRINTS" id="PR00385">
    <property type="entry name" value="P450"/>
</dbReference>
<evidence type="ECO:0000256" key="6">
    <source>
        <dbReference type="ARBA" id="ARBA00023033"/>
    </source>
</evidence>
<keyword evidence="3" id="KW-0479">Metal-binding</keyword>
<keyword evidence="8" id="KW-1185">Reference proteome</keyword>
<dbReference type="PANTHER" id="PTHR24291">
    <property type="entry name" value="CYTOCHROME P450 FAMILY 4"/>
    <property type="match status" value="1"/>
</dbReference>
<comment type="caution">
    <text evidence="7">The sequence shown here is derived from an EMBL/GenBank/DDBJ whole genome shotgun (WGS) entry which is preliminary data.</text>
</comment>
<sequence length="323" mass="36431">MQLLTLDILGNTLFGFDFQALRHPESEHVTTYYTAHNAALDSLYIAFPILDRFPVGKRSKEHQAVGKFRSWLGTLATAKAKSIQQSCGDGDKPQDILSVLVRAWLDEKLTIEELLDELVTLILSGHDTTASALTSVIYVLATHPEIQAKVREEANREFSLHTSSMDIPSTAEIKALWYLEATIKETMRLYPPAPLLPTRTTAHDTMLGQMPIPKGSLVTLNIYALHRDEKYWENPTKLDPDRWLTTEGLIRDPPAWNPFTNGSRMCIAKGFALTEMKIVISMLVRTYHFSLPNDSPHNERLLFGSSLVSNPRNLGINYRKLSK</sequence>
<accession>A0ABR2WH48</accession>
<dbReference type="InterPro" id="IPR001128">
    <property type="entry name" value="Cyt_P450"/>
</dbReference>
<dbReference type="SUPFAM" id="SSF48264">
    <property type="entry name" value="Cytochrome P450"/>
    <property type="match status" value="1"/>
</dbReference>
<evidence type="ECO:0000256" key="3">
    <source>
        <dbReference type="ARBA" id="ARBA00022723"/>
    </source>
</evidence>
<keyword evidence="6" id="KW-0503">Monooxygenase</keyword>
<dbReference type="EMBL" id="JASJQH010001823">
    <property type="protein sequence ID" value="KAK9760756.1"/>
    <property type="molecule type" value="Genomic_DNA"/>
</dbReference>
<dbReference type="PANTHER" id="PTHR24291:SF50">
    <property type="entry name" value="BIFUNCTIONAL ALBAFLAVENONE MONOOXYGENASE_TERPENE SYNTHASE"/>
    <property type="match status" value="1"/>
</dbReference>
<evidence type="ECO:0000313" key="7">
    <source>
        <dbReference type="EMBL" id="KAK9760756.1"/>
    </source>
</evidence>
<reference evidence="7 8" key="1">
    <citation type="submission" date="2023-04" db="EMBL/GenBank/DDBJ databases">
        <title>Genome of Basidiobolus ranarum AG-B5.</title>
        <authorList>
            <person name="Stajich J.E."/>
            <person name="Carter-House D."/>
            <person name="Gryganskyi A."/>
        </authorList>
    </citation>
    <scope>NUCLEOTIDE SEQUENCE [LARGE SCALE GENOMIC DNA]</scope>
    <source>
        <strain evidence="7 8">AG-B5</strain>
    </source>
</reference>
<dbReference type="InterPro" id="IPR002401">
    <property type="entry name" value="Cyt_P450_E_grp-I"/>
</dbReference>
<dbReference type="EC" id="1.14.19.41" evidence="7"/>
<protein>
    <submittedName>
        <fullName evidence="7">RNA polymerase C-22 sterol desaturase</fullName>
        <ecNumber evidence="7">1.14.19.41</ecNumber>
    </submittedName>
</protein>
<evidence type="ECO:0000256" key="4">
    <source>
        <dbReference type="ARBA" id="ARBA00023002"/>
    </source>
</evidence>
<dbReference type="InterPro" id="IPR050196">
    <property type="entry name" value="Cytochrome_P450_Monoox"/>
</dbReference>